<protein>
    <submittedName>
        <fullName evidence="2">WD40 repeat domain-containing protein</fullName>
    </submittedName>
</protein>
<evidence type="ECO:0000256" key="1">
    <source>
        <dbReference type="SAM" id="MobiDB-lite"/>
    </source>
</evidence>
<feature type="compositionally biased region" description="Low complexity" evidence="1">
    <location>
        <begin position="76"/>
        <end position="85"/>
    </location>
</feature>
<dbReference type="GeneID" id="90540336"/>
<dbReference type="KEGG" id="vnx:VNE69_02046"/>
<evidence type="ECO:0000313" key="2">
    <source>
        <dbReference type="EMBL" id="WUR02519.1"/>
    </source>
</evidence>
<proteinExistence type="predicted"/>
<feature type="region of interest" description="Disordered" evidence="1">
    <location>
        <begin position="1"/>
        <end position="99"/>
    </location>
</feature>
<reference evidence="2" key="1">
    <citation type="journal article" date="2024" name="BMC Genomics">
        <title>Functional annotation of a divergent genome using sequence and structure-based similarity.</title>
        <authorList>
            <person name="Svedberg D."/>
            <person name="Winiger R.R."/>
            <person name="Berg A."/>
            <person name="Sharma H."/>
            <person name="Tellgren-Roth C."/>
            <person name="Debrunner-Vossbrinck B.A."/>
            <person name="Vossbrinck C.R."/>
            <person name="Barandun J."/>
        </authorList>
    </citation>
    <scope>NUCLEOTIDE SEQUENCE</scope>
    <source>
        <strain evidence="2">Illinois isolate</strain>
    </source>
</reference>
<accession>A0AAX4J956</accession>
<dbReference type="RefSeq" id="XP_065328664.1">
    <property type="nucleotide sequence ID" value="XM_065472592.1"/>
</dbReference>
<feature type="compositionally biased region" description="Basic and acidic residues" evidence="1">
    <location>
        <begin position="44"/>
        <end position="53"/>
    </location>
</feature>
<keyword evidence="3" id="KW-1185">Reference proteome</keyword>
<evidence type="ECO:0000313" key="3">
    <source>
        <dbReference type="Proteomes" id="UP001334084"/>
    </source>
</evidence>
<feature type="compositionally biased region" description="Acidic residues" evidence="1">
    <location>
        <begin position="86"/>
        <end position="99"/>
    </location>
</feature>
<organism evidence="2 3">
    <name type="scientific">Vairimorpha necatrix</name>
    <dbReference type="NCBI Taxonomy" id="6039"/>
    <lineage>
        <taxon>Eukaryota</taxon>
        <taxon>Fungi</taxon>
        <taxon>Fungi incertae sedis</taxon>
        <taxon>Microsporidia</taxon>
        <taxon>Nosematidae</taxon>
        <taxon>Vairimorpha</taxon>
    </lineage>
</organism>
<feature type="compositionally biased region" description="Polar residues" evidence="1">
    <location>
        <begin position="21"/>
        <end position="34"/>
    </location>
</feature>
<feature type="compositionally biased region" description="Basic and acidic residues" evidence="1">
    <location>
        <begin position="1"/>
        <end position="19"/>
    </location>
</feature>
<sequence>MKSGSEKNKTILFDNKEDETITINNKEGKTITSNKESEILSPISKEEEKDEHSSPINDQSNPEDNSSSHMEDDDSSSLNNNQSSLIEDDDSSSLSEEVSEEDCDYFGDDKCFLSSSSEEEAWADSESDEEVLREKYKNEPDWLNNKKFKKSQIKKSSRFSISFTPGLFKTNYSIKIIKHYSSNIFLVDTMNIIYILKDYKLVHCLRLDKWGVSDVTLFNNKLLICNNKLNKIKQVIDGDIKDINKIYTRNINRLVVINTNLYLLGDTVQLLNEDLEVVEESYNNLINLVQYKDDLLGLSSNGDILQFTEDLVLINKIIYTDKFSFRDIRVLGNLISIMTYDTIIFINEDFKYKKEIKGDTSEITVYKDLYLYFTEAGMKIYNKEFVIINTKIKKCRTFVNTGDSIIMCQNREIHKLTINHK</sequence>
<name>A0AAX4J956_9MICR</name>
<feature type="compositionally biased region" description="Polar residues" evidence="1">
    <location>
        <begin position="54"/>
        <end position="63"/>
    </location>
</feature>
<dbReference type="Proteomes" id="UP001334084">
    <property type="component" value="Chromosome 2"/>
</dbReference>
<dbReference type="EMBL" id="CP142727">
    <property type="protein sequence ID" value="WUR02519.1"/>
    <property type="molecule type" value="Genomic_DNA"/>
</dbReference>
<gene>
    <name evidence="2" type="ORF">VNE69_02046</name>
</gene>
<dbReference type="AlphaFoldDB" id="A0AAX4J956"/>